<reference evidence="1" key="1">
    <citation type="journal article" date="2014" name="Front. Microbiol.">
        <title>High frequency of phylogenetically diverse reductive dehalogenase-homologous genes in deep subseafloor sedimentary metagenomes.</title>
        <authorList>
            <person name="Kawai M."/>
            <person name="Futagami T."/>
            <person name="Toyoda A."/>
            <person name="Takaki Y."/>
            <person name="Nishi S."/>
            <person name="Hori S."/>
            <person name="Arai W."/>
            <person name="Tsubouchi T."/>
            <person name="Morono Y."/>
            <person name="Uchiyama I."/>
            <person name="Ito T."/>
            <person name="Fujiyama A."/>
            <person name="Inagaki F."/>
            <person name="Takami H."/>
        </authorList>
    </citation>
    <scope>NUCLEOTIDE SEQUENCE</scope>
    <source>
        <strain evidence="1">Expedition CK06-06</strain>
    </source>
</reference>
<sequence>ESELLMQPHNLNHDHLVHLIAEGRTIAIQYE</sequence>
<dbReference type="EMBL" id="BARS01045394">
    <property type="protein sequence ID" value="GAG32193.1"/>
    <property type="molecule type" value="Genomic_DNA"/>
</dbReference>
<dbReference type="AlphaFoldDB" id="X0X6A2"/>
<organism evidence="1">
    <name type="scientific">marine sediment metagenome</name>
    <dbReference type="NCBI Taxonomy" id="412755"/>
    <lineage>
        <taxon>unclassified sequences</taxon>
        <taxon>metagenomes</taxon>
        <taxon>ecological metagenomes</taxon>
    </lineage>
</organism>
<protein>
    <submittedName>
        <fullName evidence="1">Uncharacterized protein</fullName>
    </submittedName>
</protein>
<accession>X0X6A2</accession>
<feature type="non-terminal residue" evidence="1">
    <location>
        <position position="1"/>
    </location>
</feature>
<name>X0X6A2_9ZZZZ</name>
<gene>
    <name evidence="1" type="ORF">S01H1_68447</name>
</gene>
<proteinExistence type="predicted"/>
<evidence type="ECO:0000313" key="1">
    <source>
        <dbReference type="EMBL" id="GAG32193.1"/>
    </source>
</evidence>
<comment type="caution">
    <text evidence="1">The sequence shown here is derived from an EMBL/GenBank/DDBJ whole genome shotgun (WGS) entry which is preliminary data.</text>
</comment>